<dbReference type="Gene3D" id="3.40.30.10">
    <property type="entry name" value="Glutaredoxin"/>
    <property type="match status" value="1"/>
</dbReference>
<comment type="caution">
    <text evidence="4">The sequence shown here is derived from an EMBL/GenBank/DDBJ whole genome shotgun (WGS) entry which is preliminary data.</text>
</comment>
<dbReference type="Proteomes" id="UP001365846">
    <property type="component" value="Unassembled WGS sequence"/>
</dbReference>
<evidence type="ECO:0000259" key="2">
    <source>
        <dbReference type="PROSITE" id="PS50404"/>
    </source>
</evidence>
<evidence type="ECO:0000256" key="1">
    <source>
        <dbReference type="RuleBase" id="RU003494"/>
    </source>
</evidence>
<dbReference type="InterPro" id="IPR040079">
    <property type="entry name" value="Glutathione_S-Trfase"/>
</dbReference>
<dbReference type="PANTHER" id="PTHR44051:SF2">
    <property type="entry name" value="HYPOTHETICAL GLUTATHIONE S-TRANSFERASE LIKE PROTEIN"/>
    <property type="match status" value="1"/>
</dbReference>
<dbReference type="Gene3D" id="1.20.1050.10">
    <property type="match status" value="1"/>
</dbReference>
<dbReference type="PROSITE" id="PS50404">
    <property type="entry name" value="GST_NTER"/>
    <property type="match status" value="1"/>
</dbReference>
<evidence type="ECO:0000313" key="5">
    <source>
        <dbReference type="Proteomes" id="UP001365846"/>
    </source>
</evidence>
<comment type="similarity">
    <text evidence="1">Belongs to the GST superfamily.</text>
</comment>
<dbReference type="Pfam" id="PF00043">
    <property type="entry name" value="GST_C"/>
    <property type="match status" value="1"/>
</dbReference>
<protein>
    <submittedName>
        <fullName evidence="4">Glutathione S-transferase</fullName>
    </submittedName>
</protein>
<dbReference type="InterPro" id="IPR010987">
    <property type="entry name" value="Glutathione-S-Trfase_C-like"/>
</dbReference>
<sequence>MSAKRPAQPIKVYSASLSGHAHRVRLFLSLLGLPFEVVEVDMRAGAHRGPEFLRRNAFGQVPVIEDGEVTVADSNAIMVYLNERYADDPGRWYPRDPFGAAQVQRWLSVAAGQLAGGPAMARITVLFGLQKDPAEIVARSHDLLRVMNDELATRPYLAGATPTLADIANYSYVAHAPEGNVSLAEYPHVRAWLARIEALPGFLPMAASRIGLAA</sequence>
<dbReference type="SFLD" id="SFLDS00019">
    <property type="entry name" value="Glutathione_Transferase_(cytos"/>
    <property type="match status" value="1"/>
</dbReference>
<keyword evidence="5" id="KW-1185">Reference proteome</keyword>
<feature type="domain" description="GST C-terminal" evidence="3">
    <location>
        <begin position="96"/>
        <end position="214"/>
    </location>
</feature>
<dbReference type="CDD" id="cd03056">
    <property type="entry name" value="GST_N_4"/>
    <property type="match status" value="1"/>
</dbReference>
<reference evidence="4 5" key="1">
    <citation type="submission" date="2024-03" db="EMBL/GenBank/DDBJ databases">
        <title>Novel species of the genus Variovorax.</title>
        <authorList>
            <person name="Liu Q."/>
            <person name="Xin Y.-H."/>
        </authorList>
    </citation>
    <scope>NUCLEOTIDE SEQUENCE [LARGE SCALE GENOMIC DNA]</scope>
    <source>
        <strain evidence="4 5">KACC 18899</strain>
    </source>
</reference>
<name>A0ABU8VDR0_9BURK</name>
<dbReference type="SUPFAM" id="SSF47616">
    <property type="entry name" value="GST C-terminal domain-like"/>
    <property type="match status" value="1"/>
</dbReference>
<dbReference type="PROSITE" id="PS50405">
    <property type="entry name" value="GST_CTER"/>
    <property type="match status" value="1"/>
</dbReference>
<dbReference type="Pfam" id="PF02798">
    <property type="entry name" value="GST_N"/>
    <property type="match status" value="1"/>
</dbReference>
<dbReference type="CDD" id="cd03206">
    <property type="entry name" value="GST_C_7"/>
    <property type="match status" value="1"/>
</dbReference>
<accession>A0ABU8VDR0</accession>
<dbReference type="PANTHER" id="PTHR44051">
    <property type="entry name" value="GLUTATHIONE S-TRANSFERASE-RELATED"/>
    <property type="match status" value="1"/>
</dbReference>
<feature type="domain" description="GST N-terminal" evidence="2">
    <location>
        <begin position="8"/>
        <end position="89"/>
    </location>
</feature>
<dbReference type="RefSeq" id="WP_340356966.1">
    <property type="nucleotide sequence ID" value="NZ_JBBKZU010000004.1"/>
</dbReference>
<dbReference type="EMBL" id="JBBKZU010000004">
    <property type="protein sequence ID" value="MEJ8811693.1"/>
    <property type="molecule type" value="Genomic_DNA"/>
</dbReference>
<dbReference type="InterPro" id="IPR036249">
    <property type="entry name" value="Thioredoxin-like_sf"/>
</dbReference>
<evidence type="ECO:0000313" key="4">
    <source>
        <dbReference type="EMBL" id="MEJ8811693.1"/>
    </source>
</evidence>
<dbReference type="InterPro" id="IPR004046">
    <property type="entry name" value="GST_C"/>
</dbReference>
<gene>
    <name evidence="4" type="ORF">WKW77_11500</name>
</gene>
<dbReference type="SFLD" id="SFLDG00358">
    <property type="entry name" value="Main_(cytGST)"/>
    <property type="match status" value="1"/>
</dbReference>
<dbReference type="InterPro" id="IPR004045">
    <property type="entry name" value="Glutathione_S-Trfase_N"/>
</dbReference>
<organism evidence="4 5">
    <name type="scientific">Variovorax ureilyticus</name>
    <dbReference type="NCBI Taxonomy" id="1836198"/>
    <lineage>
        <taxon>Bacteria</taxon>
        <taxon>Pseudomonadati</taxon>
        <taxon>Pseudomonadota</taxon>
        <taxon>Betaproteobacteria</taxon>
        <taxon>Burkholderiales</taxon>
        <taxon>Comamonadaceae</taxon>
        <taxon>Variovorax</taxon>
    </lineage>
</organism>
<dbReference type="InterPro" id="IPR036282">
    <property type="entry name" value="Glutathione-S-Trfase_C_sf"/>
</dbReference>
<proteinExistence type="inferred from homology"/>
<dbReference type="SUPFAM" id="SSF52833">
    <property type="entry name" value="Thioredoxin-like"/>
    <property type="match status" value="1"/>
</dbReference>
<evidence type="ECO:0000259" key="3">
    <source>
        <dbReference type="PROSITE" id="PS50405"/>
    </source>
</evidence>
<dbReference type="SFLD" id="SFLDG01151">
    <property type="entry name" value="Main.2:_Nu-like"/>
    <property type="match status" value="1"/>
</dbReference>